<proteinExistence type="inferred from homology"/>
<feature type="non-terminal residue" evidence="13">
    <location>
        <position position="1111"/>
    </location>
</feature>
<evidence type="ECO:0000259" key="12">
    <source>
        <dbReference type="PROSITE" id="PS50106"/>
    </source>
</evidence>
<evidence type="ECO:0000256" key="2">
    <source>
        <dbReference type="ARBA" id="ARBA00009649"/>
    </source>
</evidence>
<gene>
    <name evidence="13" type="primary">ptp-1</name>
    <name evidence="13" type="ORF">T4D_8551</name>
</gene>
<feature type="domain" description="Tyrosine-protein phosphatase" evidence="9">
    <location>
        <begin position="836"/>
        <end position="1094"/>
    </location>
</feature>
<dbReference type="PROSITE" id="PS00660">
    <property type="entry name" value="FERM_1"/>
    <property type="match status" value="1"/>
</dbReference>
<dbReference type="AlphaFoldDB" id="A0A0V1G066"/>
<dbReference type="GO" id="GO:0005856">
    <property type="term" value="C:cytoskeleton"/>
    <property type="evidence" value="ECO:0007669"/>
    <property type="project" value="UniProtKB-SubCell"/>
</dbReference>
<reference evidence="13 14" key="1">
    <citation type="submission" date="2015-01" db="EMBL/GenBank/DDBJ databases">
        <title>Evolution of Trichinella species and genotypes.</title>
        <authorList>
            <person name="Korhonen P.K."/>
            <person name="Edoardo P."/>
            <person name="Giuseppe L.R."/>
            <person name="Gasser R.B."/>
        </authorList>
    </citation>
    <scope>NUCLEOTIDE SEQUENCE [LARGE SCALE GENOMIC DNA]</scope>
    <source>
        <strain evidence="13">ISS470</strain>
    </source>
</reference>
<dbReference type="Gene3D" id="3.10.20.90">
    <property type="entry name" value="Phosphatidylinositol 3-kinase Catalytic Subunit, Chain A, domain 1"/>
    <property type="match status" value="1"/>
</dbReference>
<dbReference type="SMART" id="SM00194">
    <property type="entry name" value="PTPc"/>
    <property type="match status" value="1"/>
</dbReference>
<dbReference type="InterPro" id="IPR029071">
    <property type="entry name" value="Ubiquitin-like_domsf"/>
</dbReference>
<evidence type="ECO:0000256" key="4">
    <source>
        <dbReference type="ARBA" id="ARBA00022490"/>
    </source>
</evidence>
<dbReference type="InterPro" id="IPR018980">
    <property type="entry name" value="FERM_PH-like_C"/>
</dbReference>
<dbReference type="Pfam" id="PF09379">
    <property type="entry name" value="FERM_N"/>
    <property type="match status" value="1"/>
</dbReference>
<dbReference type="Gene3D" id="3.90.190.10">
    <property type="entry name" value="Protein tyrosine phosphatase superfamily"/>
    <property type="match status" value="1"/>
</dbReference>
<feature type="compositionally biased region" description="Low complexity" evidence="8">
    <location>
        <begin position="676"/>
        <end position="691"/>
    </location>
</feature>
<dbReference type="PROSITE" id="PS00661">
    <property type="entry name" value="FERM_2"/>
    <property type="match status" value="1"/>
</dbReference>
<accession>A0A0V1G066</accession>
<comment type="similarity">
    <text evidence="2">Belongs to the protein-tyrosine phosphatase family. Non-receptor class subfamily.</text>
</comment>
<feature type="non-terminal residue" evidence="13">
    <location>
        <position position="1"/>
    </location>
</feature>
<name>A0A0V1G066_TRIPS</name>
<dbReference type="PANTHER" id="PTHR45706">
    <property type="entry name" value="TYROSINE-PROTEIN PHOSPHATASE"/>
    <property type="match status" value="1"/>
</dbReference>
<dbReference type="InterPro" id="IPR018979">
    <property type="entry name" value="FERM_N"/>
</dbReference>
<dbReference type="EC" id="3.1.3.48" evidence="3"/>
<dbReference type="InterPro" id="IPR035963">
    <property type="entry name" value="FERM_2"/>
</dbReference>
<dbReference type="SUPFAM" id="SSF50156">
    <property type="entry name" value="PDZ domain-like"/>
    <property type="match status" value="1"/>
</dbReference>
<dbReference type="CDD" id="cd17100">
    <property type="entry name" value="FERM_F1_PTPN3_like"/>
    <property type="match status" value="1"/>
</dbReference>
<dbReference type="SUPFAM" id="SSF47031">
    <property type="entry name" value="Second domain of FERM"/>
    <property type="match status" value="1"/>
</dbReference>
<keyword evidence="5" id="KW-0378">Hydrolase</keyword>
<evidence type="ECO:0000256" key="6">
    <source>
        <dbReference type="ARBA" id="ARBA00022912"/>
    </source>
</evidence>
<evidence type="ECO:0000259" key="10">
    <source>
        <dbReference type="PROSITE" id="PS50056"/>
    </source>
</evidence>
<comment type="caution">
    <text evidence="13">The sequence shown here is derived from an EMBL/GenBank/DDBJ whole genome shotgun (WGS) entry which is preliminary data.</text>
</comment>
<keyword evidence="7" id="KW-0206">Cytoskeleton</keyword>
<dbReference type="InterPro" id="IPR019747">
    <property type="entry name" value="FERM_CS"/>
</dbReference>
<keyword evidence="14" id="KW-1185">Reference proteome</keyword>
<feature type="region of interest" description="Disordered" evidence="8">
    <location>
        <begin position="650"/>
        <end position="694"/>
    </location>
</feature>
<dbReference type="Pfam" id="PF09380">
    <property type="entry name" value="FERM_C"/>
    <property type="match status" value="1"/>
</dbReference>
<dbReference type="InterPro" id="IPR003595">
    <property type="entry name" value="Tyr_Pase_cat"/>
</dbReference>
<dbReference type="InterPro" id="IPR014352">
    <property type="entry name" value="FERM/acyl-CoA-bd_prot_sf"/>
</dbReference>
<evidence type="ECO:0000256" key="3">
    <source>
        <dbReference type="ARBA" id="ARBA00013064"/>
    </source>
</evidence>
<keyword evidence="4" id="KW-0963">Cytoplasm</keyword>
<dbReference type="FunFam" id="3.10.20.90:FF:000039">
    <property type="entry name" value="Tyrosine-protein phosphatase non-receptor type"/>
    <property type="match status" value="1"/>
</dbReference>
<dbReference type="InterPro" id="IPR036034">
    <property type="entry name" value="PDZ_sf"/>
</dbReference>
<dbReference type="Gene3D" id="2.30.29.30">
    <property type="entry name" value="Pleckstrin-homology domain (PH domain)/Phosphotyrosine-binding domain (PTB)"/>
    <property type="match status" value="1"/>
</dbReference>
<dbReference type="InterPro" id="IPR000242">
    <property type="entry name" value="PTP_cat"/>
</dbReference>
<dbReference type="Pfam" id="PF00102">
    <property type="entry name" value="Y_phosphatase"/>
    <property type="match status" value="1"/>
</dbReference>
<dbReference type="SMART" id="SM00295">
    <property type="entry name" value="B41"/>
    <property type="match status" value="1"/>
</dbReference>
<dbReference type="FunFam" id="2.30.29.30:FF:000002">
    <property type="entry name" value="Band 4.1-like protein 5 isoform 1"/>
    <property type="match status" value="1"/>
</dbReference>
<dbReference type="InterPro" id="IPR000387">
    <property type="entry name" value="Tyr_Pase_dom"/>
</dbReference>
<dbReference type="Gene3D" id="1.20.80.10">
    <property type="match status" value="1"/>
</dbReference>
<dbReference type="PRINTS" id="PR00700">
    <property type="entry name" value="PRTYPHPHTASE"/>
</dbReference>
<evidence type="ECO:0000313" key="14">
    <source>
        <dbReference type="Proteomes" id="UP000054995"/>
    </source>
</evidence>
<dbReference type="InterPro" id="IPR001478">
    <property type="entry name" value="PDZ"/>
</dbReference>
<dbReference type="SMART" id="SM00404">
    <property type="entry name" value="PTPc_motif"/>
    <property type="match status" value="1"/>
</dbReference>
<dbReference type="InterPro" id="IPR019748">
    <property type="entry name" value="FERM_central"/>
</dbReference>
<evidence type="ECO:0000256" key="5">
    <source>
        <dbReference type="ARBA" id="ARBA00022801"/>
    </source>
</evidence>
<dbReference type="Gene3D" id="2.30.42.10">
    <property type="match status" value="1"/>
</dbReference>
<dbReference type="PANTHER" id="PTHR45706:SF4">
    <property type="entry name" value="TYROSINE-PROTEIN PHOSPHATASE"/>
    <property type="match status" value="1"/>
</dbReference>
<dbReference type="Pfam" id="PF08736">
    <property type="entry name" value="FA"/>
    <property type="match status" value="1"/>
</dbReference>
<dbReference type="Pfam" id="PF00595">
    <property type="entry name" value="PDZ"/>
    <property type="match status" value="1"/>
</dbReference>
<feature type="domain" description="FERM" evidence="11">
    <location>
        <begin position="68"/>
        <end position="350"/>
    </location>
</feature>
<keyword evidence="6" id="KW-0904">Protein phosphatase</keyword>
<sequence>LVVNNIAIVMSDLVSHVELDFDLLFKFIWSESANENFLLLMLRFGSGIYNLRETEMIGDAGRSAHRTLHCTVHFLDGSQHDFELEKHALGQDLLNLSFEYLELLEKDYFGLQFTDLMPGPDSMRWLEPTKSIRKQMQCPPYILHFRVKFYVSDPSKLLEEYTRYHFYLQLRKDILDGHLVCPEPSLALLATEFGDYSSEEHGDNYLSSFRFISKQSAAFLQKVADLHKQHRGQTPADAEFNFLDHAKRLDTYGVELFHAKDGNLAEVQLGVGAFGVGLFQQTVRANTYPWSKIVKISFKRKQFFLQLKPEPVGFQKSADAVLSFTLSSTLTSKLLWKSCIEHHTFFRLVSPPAPVSKPLFAFGSRFRYSGRTEYQTLEEMKRLTVALHDRQFAAARQLTDVARRQPILLVLLRLVVQMFTTALLLQHPLLSSMLTRPRLLHLTAHQHWWWLIVLIMHSSNPTVAHSDHRMTNGHSYHARLTVAIHFLNELIPSSAANSNGFEKQQTADSLLRKMPLETTFGLGGTTVEIIDQSFDFPSTSAQQRSSASLGLPSSHFSTGTTVHHRMFQSRMQDQGNAKVTFRRGACLNRFSPQCTLSGPTTVSGAYHHHHHHHPHHHHQQQQQTVCASCVGGMCASFGQRCVTVGRSTTSLLSSPGHHSLRSTNGGGGGGGGANGGSASTLNNGGTNATANFQPGNDEALVTIRMRPDPQGRFGFNVKGGCDQNYPIIVSRVIPDSPADTCFPRLNEGDQVVAINGVEVSHCTHEQVVRYIRACKESVSQELVLVVRPNAYIGEDIEEPDLQYVPLTPHVADCVPRPDILHQSLLLLKDSLASGSAIVNFEKLYRKSPSMSINVALCAENVAKNRYQDISPYDKTRVIIKNGQNGDYINASFINMEIPSSGIVNRYIAAQGPLPHTTDDFWQVVWEQLCTTIVMLTATVERGRIKCHQYWPKLFETQRYGRLQVTCVRETETAVGRTREFSVVNTESNEERSVTHMQYSAWPDHGVPDDSKELIDFVVEVRQTRTGMVEPVIVHCSAGIGRTGVLILLETSMCLIEASEPIYPLEIVRNMRDQRAMLIQTAGQYKFACDAILKIYNEGIVKPLAEYQQQKQ</sequence>
<dbReference type="PROSITE" id="PS50056">
    <property type="entry name" value="TYR_PHOSPHATASE_2"/>
    <property type="match status" value="1"/>
</dbReference>
<dbReference type="InterPro" id="IPR041783">
    <property type="entry name" value="PTPN3/4_FERM_C"/>
</dbReference>
<dbReference type="SUPFAM" id="SSF50729">
    <property type="entry name" value="PH domain-like"/>
    <property type="match status" value="1"/>
</dbReference>
<organism evidence="13 14">
    <name type="scientific">Trichinella pseudospiralis</name>
    <name type="common">Parasitic roundworm</name>
    <dbReference type="NCBI Taxonomy" id="6337"/>
    <lineage>
        <taxon>Eukaryota</taxon>
        <taxon>Metazoa</taxon>
        <taxon>Ecdysozoa</taxon>
        <taxon>Nematoda</taxon>
        <taxon>Enoplea</taxon>
        <taxon>Dorylaimia</taxon>
        <taxon>Trichinellida</taxon>
        <taxon>Trichinellidae</taxon>
        <taxon>Trichinella</taxon>
    </lineage>
</organism>
<evidence type="ECO:0000259" key="9">
    <source>
        <dbReference type="PROSITE" id="PS50055"/>
    </source>
</evidence>
<dbReference type="InterPro" id="IPR014847">
    <property type="entry name" value="FA"/>
</dbReference>
<dbReference type="Pfam" id="PF00373">
    <property type="entry name" value="FERM_M"/>
    <property type="match status" value="1"/>
</dbReference>
<dbReference type="InterPro" id="IPR000299">
    <property type="entry name" value="FERM_domain"/>
</dbReference>
<dbReference type="FunFam" id="2.30.42.10:FF:000045">
    <property type="entry name" value="Tyrosine-protein phosphatase non-receptor type"/>
    <property type="match status" value="1"/>
</dbReference>
<dbReference type="InterPro" id="IPR016130">
    <property type="entry name" value="Tyr_Pase_AS"/>
</dbReference>
<dbReference type="SUPFAM" id="SSF52799">
    <property type="entry name" value="(Phosphotyrosine protein) phosphatases II"/>
    <property type="match status" value="1"/>
</dbReference>
<dbReference type="PROSITE" id="PS00383">
    <property type="entry name" value="TYR_PHOSPHATASE_1"/>
    <property type="match status" value="1"/>
</dbReference>
<dbReference type="EMBL" id="JYDT01000013">
    <property type="protein sequence ID" value="KRY91484.1"/>
    <property type="molecule type" value="Genomic_DNA"/>
</dbReference>
<dbReference type="SMART" id="SM01196">
    <property type="entry name" value="FERM_C"/>
    <property type="match status" value="1"/>
</dbReference>
<evidence type="ECO:0000256" key="8">
    <source>
        <dbReference type="SAM" id="MobiDB-lite"/>
    </source>
</evidence>
<evidence type="ECO:0000256" key="7">
    <source>
        <dbReference type="ARBA" id="ARBA00023212"/>
    </source>
</evidence>
<dbReference type="SMART" id="SM01195">
    <property type="entry name" value="FA"/>
    <property type="match status" value="1"/>
</dbReference>
<dbReference type="Proteomes" id="UP000054995">
    <property type="component" value="Unassembled WGS sequence"/>
</dbReference>
<dbReference type="PROSITE" id="PS50057">
    <property type="entry name" value="FERM_3"/>
    <property type="match status" value="1"/>
</dbReference>
<comment type="subcellular location">
    <subcellularLocation>
        <location evidence="1">Cytoplasm</location>
        <location evidence="1">Cytoskeleton</location>
    </subcellularLocation>
</comment>
<dbReference type="PRINTS" id="PR00935">
    <property type="entry name" value="BAND41"/>
</dbReference>
<feature type="compositionally biased region" description="Gly residues" evidence="8">
    <location>
        <begin position="664"/>
        <end position="675"/>
    </location>
</feature>
<dbReference type="InterPro" id="IPR019749">
    <property type="entry name" value="Band_41_domain"/>
</dbReference>
<feature type="domain" description="PDZ" evidence="12">
    <location>
        <begin position="702"/>
        <end position="779"/>
    </location>
</feature>
<evidence type="ECO:0000313" key="13">
    <source>
        <dbReference type="EMBL" id="KRY91484.1"/>
    </source>
</evidence>
<dbReference type="GO" id="GO:0004725">
    <property type="term" value="F:protein tyrosine phosphatase activity"/>
    <property type="evidence" value="ECO:0007669"/>
    <property type="project" value="UniProtKB-EC"/>
</dbReference>
<evidence type="ECO:0000256" key="1">
    <source>
        <dbReference type="ARBA" id="ARBA00004245"/>
    </source>
</evidence>
<dbReference type="CDD" id="cd14541">
    <property type="entry name" value="PTPc-N3_4"/>
    <property type="match status" value="1"/>
</dbReference>
<dbReference type="SMART" id="SM00228">
    <property type="entry name" value="PDZ"/>
    <property type="match status" value="1"/>
</dbReference>
<dbReference type="PROSITE" id="PS50106">
    <property type="entry name" value="PDZ"/>
    <property type="match status" value="1"/>
</dbReference>
<feature type="domain" description="Tyrosine specific protein phosphatases" evidence="10">
    <location>
        <begin position="1011"/>
        <end position="1085"/>
    </location>
</feature>
<dbReference type="InterPro" id="IPR029021">
    <property type="entry name" value="Prot-tyrosine_phosphatase-like"/>
</dbReference>
<dbReference type="OrthoDB" id="5854685at2759"/>
<dbReference type="PROSITE" id="PS50055">
    <property type="entry name" value="TYR_PHOSPHATASE_PTP"/>
    <property type="match status" value="1"/>
</dbReference>
<dbReference type="CDD" id="cd06706">
    <property type="entry name" value="PDZ_PTPN3-4-like"/>
    <property type="match status" value="1"/>
</dbReference>
<dbReference type="CDD" id="cd14473">
    <property type="entry name" value="FERM_B-lobe"/>
    <property type="match status" value="1"/>
</dbReference>
<protein>
    <recommendedName>
        <fullName evidence="3">protein-tyrosine-phosphatase</fullName>
        <ecNumber evidence="3">3.1.3.48</ecNumber>
    </recommendedName>
</protein>
<dbReference type="CDD" id="cd13189">
    <property type="entry name" value="FERM_C_PTPN4_PTPN3_like"/>
    <property type="match status" value="1"/>
</dbReference>
<evidence type="ECO:0000259" key="11">
    <source>
        <dbReference type="PROSITE" id="PS50057"/>
    </source>
</evidence>
<dbReference type="SUPFAM" id="SSF54236">
    <property type="entry name" value="Ubiquitin-like"/>
    <property type="match status" value="1"/>
</dbReference>
<dbReference type="InterPro" id="IPR011993">
    <property type="entry name" value="PH-like_dom_sf"/>
</dbReference>